<organism evidence="7 8">
    <name type="scientific">Mycobacterium dioxanotrophicus</name>
    <dbReference type="NCBI Taxonomy" id="482462"/>
    <lineage>
        <taxon>Bacteria</taxon>
        <taxon>Bacillati</taxon>
        <taxon>Actinomycetota</taxon>
        <taxon>Actinomycetes</taxon>
        <taxon>Mycobacteriales</taxon>
        <taxon>Mycobacteriaceae</taxon>
        <taxon>Mycobacterium</taxon>
    </lineage>
</organism>
<feature type="transmembrane region" description="Helical" evidence="5">
    <location>
        <begin position="21"/>
        <end position="41"/>
    </location>
</feature>
<dbReference type="Proteomes" id="UP000195331">
    <property type="component" value="Chromosome"/>
</dbReference>
<comment type="subcellular location">
    <subcellularLocation>
        <location evidence="1">Endomembrane system</location>
        <topology evidence="1">Multi-pass membrane protein</topology>
    </subcellularLocation>
</comment>
<dbReference type="AlphaFoldDB" id="A0A1Y0BWR3"/>
<evidence type="ECO:0000256" key="1">
    <source>
        <dbReference type="ARBA" id="ARBA00004127"/>
    </source>
</evidence>
<evidence type="ECO:0000256" key="4">
    <source>
        <dbReference type="ARBA" id="ARBA00023136"/>
    </source>
</evidence>
<evidence type="ECO:0000259" key="6">
    <source>
        <dbReference type="Pfam" id="PF02656"/>
    </source>
</evidence>
<reference evidence="7 8" key="1">
    <citation type="submission" date="2017-04" db="EMBL/GenBank/DDBJ databases">
        <title>Whole Genome Sequence of 1,4-Dioxane Degrading Bacterium Mycobacterium dioxanotrophicus PH-06.</title>
        <authorList>
            <person name="He Y."/>
        </authorList>
    </citation>
    <scope>NUCLEOTIDE SEQUENCE [LARGE SCALE GENOMIC DNA]</scope>
    <source>
        <strain evidence="7 8">PH-06</strain>
    </source>
</reference>
<keyword evidence="8" id="KW-1185">Reference proteome</keyword>
<gene>
    <name evidence="7" type="ORF">BTO20_00795</name>
</gene>
<dbReference type="Pfam" id="PF02656">
    <property type="entry name" value="DUF202"/>
    <property type="match status" value="1"/>
</dbReference>
<evidence type="ECO:0000256" key="2">
    <source>
        <dbReference type="ARBA" id="ARBA00022692"/>
    </source>
</evidence>
<accession>A0A1Y0BWR3</accession>
<dbReference type="EMBL" id="CP020809">
    <property type="protein sequence ID" value="ART67328.1"/>
    <property type="molecule type" value="Genomic_DNA"/>
</dbReference>
<dbReference type="KEGG" id="mdx:BTO20_00795"/>
<keyword evidence="2 5" id="KW-0812">Transmembrane</keyword>
<dbReference type="RefSeq" id="WP_087072541.1">
    <property type="nucleotide sequence ID" value="NZ_CP020809.1"/>
</dbReference>
<dbReference type="InterPro" id="IPR003807">
    <property type="entry name" value="DUF202"/>
</dbReference>
<dbReference type="GO" id="GO:0012505">
    <property type="term" value="C:endomembrane system"/>
    <property type="evidence" value="ECO:0007669"/>
    <property type="project" value="UniProtKB-SubCell"/>
</dbReference>
<keyword evidence="4 5" id="KW-0472">Membrane</keyword>
<sequence length="110" mass="11569">MSDRDEMRTDRGRAGYRTVLSWRRTALTTAAVGFAAVFSLVDQSAPTEWLSIVVVAGTVTLLLTAAALRGAHLTAGVVEIGRNLPLAAMSGVVCLCAGVLLVDSALRVIR</sequence>
<keyword evidence="3 5" id="KW-1133">Transmembrane helix</keyword>
<proteinExistence type="predicted"/>
<protein>
    <recommendedName>
        <fullName evidence="6">DUF202 domain-containing protein</fullName>
    </recommendedName>
</protein>
<feature type="transmembrane region" description="Helical" evidence="5">
    <location>
        <begin position="80"/>
        <end position="102"/>
    </location>
</feature>
<evidence type="ECO:0000313" key="7">
    <source>
        <dbReference type="EMBL" id="ART67328.1"/>
    </source>
</evidence>
<evidence type="ECO:0000256" key="3">
    <source>
        <dbReference type="ARBA" id="ARBA00022989"/>
    </source>
</evidence>
<evidence type="ECO:0000313" key="8">
    <source>
        <dbReference type="Proteomes" id="UP000195331"/>
    </source>
</evidence>
<name>A0A1Y0BWR3_9MYCO</name>
<feature type="domain" description="DUF202" evidence="6">
    <location>
        <begin position="17"/>
        <end position="66"/>
    </location>
</feature>
<evidence type="ECO:0000256" key="5">
    <source>
        <dbReference type="SAM" id="Phobius"/>
    </source>
</evidence>
<feature type="transmembrane region" description="Helical" evidence="5">
    <location>
        <begin position="47"/>
        <end position="68"/>
    </location>
</feature>